<dbReference type="InterPro" id="IPR028172">
    <property type="entry name" value="FT20"/>
</dbReference>
<evidence type="ECO:0008006" key="6">
    <source>
        <dbReference type="Google" id="ProtNLM"/>
    </source>
</evidence>
<gene>
    <name evidence="4" type="ORF">TCAL_04406</name>
</gene>
<dbReference type="STRING" id="6832.A0A553N7E4"/>
<dbReference type="PANTHER" id="PTHR31978:SF1">
    <property type="entry name" value="INTRAFLAGELLAR TRANSPORT PROTEIN 20 HOMOLOG"/>
    <property type="match status" value="1"/>
</dbReference>
<dbReference type="Proteomes" id="UP000318571">
    <property type="component" value="Chromosome 8"/>
</dbReference>
<evidence type="ECO:0000256" key="2">
    <source>
        <dbReference type="ARBA" id="ARBA00023054"/>
    </source>
</evidence>
<dbReference type="EMBL" id="VCGU01000459">
    <property type="protein sequence ID" value="TRY61364.1"/>
    <property type="molecule type" value="Genomic_DNA"/>
</dbReference>
<comment type="subcellular location">
    <subcellularLocation>
        <location evidence="1">Cell projection</location>
        <location evidence="1">Cilium</location>
    </subcellularLocation>
</comment>
<keyword evidence="3" id="KW-0966">Cell projection</keyword>
<dbReference type="OrthoDB" id="10254896at2759"/>
<evidence type="ECO:0000313" key="5">
    <source>
        <dbReference type="Proteomes" id="UP000318571"/>
    </source>
</evidence>
<proteinExistence type="predicted"/>
<dbReference type="GO" id="GO:0097546">
    <property type="term" value="C:ciliary base"/>
    <property type="evidence" value="ECO:0007669"/>
    <property type="project" value="TreeGrafter"/>
</dbReference>
<protein>
    <recommendedName>
        <fullName evidence="6">Intraflagellar transport protein 20 homolog</fullName>
    </recommendedName>
</protein>
<sequence>MEGRDLTRYGIRFDDLNRVRVIDEETENHSSDLRDTCNAFLRDTTEFQKIADSFIKIFDHVSKAVEQEKIRAIGSRNLLQTFSKQRESQTQQLDALIREKKLEGERLQAQYQSLVKLEAMQNEFIEQLILHK</sequence>
<name>A0A553N7E4_TIGCA</name>
<keyword evidence="2" id="KW-0175">Coiled coil</keyword>
<dbReference type="GO" id="GO:0036064">
    <property type="term" value="C:ciliary basal body"/>
    <property type="evidence" value="ECO:0007669"/>
    <property type="project" value="TreeGrafter"/>
</dbReference>
<dbReference type="GO" id="GO:0005813">
    <property type="term" value="C:centrosome"/>
    <property type="evidence" value="ECO:0007669"/>
    <property type="project" value="TreeGrafter"/>
</dbReference>
<evidence type="ECO:0000256" key="3">
    <source>
        <dbReference type="ARBA" id="ARBA00023273"/>
    </source>
</evidence>
<keyword evidence="5" id="KW-1185">Reference proteome</keyword>
<dbReference type="GO" id="GO:0005737">
    <property type="term" value="C:cytoplasm"/>
    <property type="evidence" value="ECO:0007669"/>
    <property type="project" value="TreeGrafter"/>
</dbReference>
<comment type="caution">
    <text evidence="4">The sequence shown here is derived from an EMBL/GenBank/DDBJ whole genome shotgun (WGS) entry which is preliminary data.</text>
</comment>
<reference evidence="4 5" key="1">
    <citation type="journal article" date="2018" name="Nat. Ecol. Evol.">
        <title>Genomic signatures of mitonuclear coevolution across populations of Tigriopus californicus.</title>
        <authorList>
            <person name="Barreto F.S."/>
            <person name="Watson E.T."/>
            <person name="Lima T.G."/>
            <person name="Willett C.S."/>
            <person name="Edmands S."/>
            <person name="Li W."/>
            <person name="Burton R.S."/>
        </authorList>
    </citation>
    <scope>NUCLEOTIDE SEQUENCE [LARGE SCALE GENOMIC DNA]</scope>
    <source>
        <strain evidence="4 5">San Diego</strain>
    </source>
</reference>
<dbReference type="AlphaFoldDB" id="A0A553N7E4"/>
<dbReference type="GO" id="GO:0030990">
    <property type="term" value="C:intraciliary transport particle"/>
    <property type="evidence" value="ECO:0007669"/>
    <property type="project" value="TreeGrafter"/>
</dbReference>
<accession>A0A553N7E4</accession>
<evidence type="ECO:0000313" key="4">
    <source>
        <dbReference type="EMBL" id="TRY61364.1"/>
    </source>
</evidence>
<organism evidence="4 5">
    <name type="scientific">Tigriopus californicus</name>
    <name type="common">Marine copepod</name>
    <dbReference type="NCBI Taxonomy" id="6832"/>
    <lineage>
        <taxon>Eukaryota</taxon>
        <taxon>Metazoa</taxon>
        <taxon>Ecdysozoa</taxon>
        <taxon>Arthropoda</taxon>
        <taxon>Crustacea</taxon>
        <taxon>Multicrustacea</taxon>
        <taxon>Hexanauplia</taxon>
        <taxon>Copepoda</taxon>
        <taxon>Harpacticoida</taxon>
        <taxon>Harpacticidae</taxon>
        <taxon>Tigriopus</taxon>
    </lineage>
</organism>
<dbReference type="GO" id="GO:0097730">
    <property type="term" value="C:non-motile cilium"/>
    <property type="evidence" value="ECO:0007669"/>
    <property type="project" value="TreeGrafter"/>
</dbReference>
<dbReference type="PANTHER" id="PTHR31978">
    <property type="entry name" value="INTRAFLAGELLAR TRANSPORT PROTEIN 20 HOMOLOG"/>
    <property type="match status" value="1"/>
</dbReference>
<dbReference type="Pfam" id="PF14931">
    <property type="entry name" value="IFT20"/>
    <property type="match status" value="1"/>
</dbReference>
<dbReference type="GO" id="GO:0061512">
    <property type="term" value="P:protein localization to cilium"/>
    <property type="evidence" value="ECO:0007669"/>
    <property type="project" value="TreeGrafter"/>
</dbReference>
<dbReference type="OMA" id="CIQMMTE"/>
<evidence type="ECO:0000256" key="1">
    <source>
        <dbReference type="ARBA" id="ARBA00004138"/>
    </source>
</evidence>
<dbReference type="GO" id="GO:0060271">
    <property type="term" value="P:cilium assembly"/>
    <property type="evidence" value="ECO:0007669"/>
    <property type="project" value="TreeGrafter"/>
</dbReference>